<evidence type="ECO:0000313" key="1">
    <source>
        <dbReference type="EMBL" id="OKP14616.1"/>
    </source>
</evidence>
<name>A0A1Q5UQ72_9EURO</name>
<keyword evidence="2" id="KW-1185">Reference proteome</keyword>
<protein>
    <submittedName>
        <fullName evidence="1">Uncharacterized protein</fullName>
    </submittedName>
</protein>
<dbReference type="AlphaFoldDB" id="A0A1Q5UQ72"/>
<reference evidence="1 2" key="1">
    <citation type="submission" date="2016-10" db="EMBL/GenBank/DDBJ databases">
        <title>Genome sequence of the ascomycete fungus Penicillium subrubescens.</title>
        <authorList>
            <person name="De Vries R.P."/>
            <person name="Peng M."/>
            <person name="Dilokpimol A."/>
            <person name="Hilden K."/>
            <person name="Makela M.R."/>
            <person name="Grigoriev I."/>
            <person name="Riley R."/>
            <person name="Granchi Z."/>
        </authorList>
    </citation>
    <scope>NUCLEOTIDE SEQUENCE [LARGE SCALE GENOMIC DNA]</scope>
    <source>
        <strain evidence="1 2">CBS 132785</strain>
    </source>
</reference>
<gene>
    <name evidence="1" type="ORF">PENSUB_13871</name>
</gene>
<organism evidence="1 2">
    <name type="scientific">Penicillium subrubescens</name>
    <dbReference type="NCBI Taxonomy" id="1316194"/>
    <lineage>
        <taxon>Eukaryota</taxon>
        <taxon>Fungi</taxon>
        <taxon>Dikarya</taxon>
        <taxon>Ascomycota</taxon>
        <taxon>Pezizomycotina</taxon>
        <taxon>Eurotiomycetes</taxon>
        <taxon>Eurotiomycetidae</taxon>
        <taxon>Eurotiales</taxon>
        <taxon>Aspergillaceae</taxon>
        <taxon>Penicillium</taxon>
    </lineage>
</organism>
<evidence type="ECO:0000313" key="2">
    <source>
        <dbReference type="Proteomes" id="UP000186955"/>
    </source>
</evidence>
<dbReference type="EMBL" id="MNBE01000078">
    <property type="protein sequence ID" value="OKP14616.1"/>
    <property type="molecule type" value="Genomic_DNA"/>
</dbReference>
<comment type="caution">
    <text evidence="1">The sequence shown here is derived from an EMBL/GenBank/DDBJ whole genome shotgun (WGS) entry which is preliminary data.</text>
</comment>
<accession>A0A1Q5UQ72</accession>
<dbReference type="Proteomes" id="UP000186955">
    <property type="component" value="Unassembled WGS sequence"/>
</dbReference>
<sequence length="122" mass="13466">MNGKTDVKALKRVLSGNLPSTVNHVGSVIYTLDEAIMIALSYITNIPIDHFDTKKSAVNYGAEPTQSLQLRPTFNWDEMVVNTQQEINIALHELTTRADLGNSFAVLYCEGDELELGQSIVV</sequence>
<proteinExistence type="predicted"/>